<accession>A0A1U9NGH0</accession>
<sequence>MALNSDKLKLAVQIVLIALSAAWLTPAAVIFLPWAWFEPVIKDYGIAGNPSPLQKYWFVMAGAISGFAGGVIISLVKRVEEKIHFVKAVAYFHIGLAVILLTRGLGLNAPVEIVLWDSFFCALTGLVLLAASSRMVAKDS</sequence>
<dbReference type="EMBL" id="CP019791">
    <property type="protein sequence ID" value="AQT67032.1"/>
    <property type="molecule type" value="Genomic_DNA"/>
</dbReference>
<proteinExistence type="predicted"/>
<evidence type="ECO:0000313" key="2">
    <source>
        <dbReference type="EMBL" id="AQT67032.1"/>
    </source>
</evidence>
<evidence type="ECO:0000313" key="3">
    <source>
        <dbReference type="Proteomes" id="UP000189674"/>
    </source>
</evidence>
<dbReference type="Proteomes" id="UP000189674">
    <property type="component" value="Chromosome"/>
</dbReference>
<feature type="transmembrane region" description="Helical" evidence="1">
    <location>
        <begin position="12"/>
        <end position="36"/>
    </location>
</feature>
<protein>
    <submittedName>
        <fullName evidence="2">Uncharacterized protein</fullName>
    </submittedName>
</protein>
<dbReference type="AlphaFoldDB" id="A0A1U9NGH0"/>
<keyword evidence="1" id="KW-0812">Transmembrane</keyword>
<name>A0A1U9NGH0_9BACT</name>
<gene>
    <name evidence="2" type="ORF">STSP2_00170</name>
</gene>
<organism evidence="2 3">
    <name type="scientific">Anaerohalosphaera lusitana</name>
    <dbReference type="NCBI Taxonomy" id="1936003"/>
    <lineage>
        <taxon>Bacteria</taxon>
        <taxon>Pseudomonadati</taxon>
        <taxon>Planctomycetota</taxon>
        <taxon>Phycisphaerae</taxon>
        <taxon>Sedimentisphaerales</taxon>
        <taxon>Anaerohalosphaeraceae</taxon>
        <taxon>Anaerohalosphaera</taxon>
    </lineage>
</organism>
<keyword evidence="1" id="KW-0472">Membrane</keyword>
<reference evidence="3" key="1">
    <citation type="submission" date="2017-02" db="EMBL/GenBank/DDBJ databases">
        <title>Comparative genomics and description of representatives of a novel lineage of planctomycetes thriving in anoxic sediments.</title>
        <authorList>
            <person name="Spring S."/>
            <person name="Bunk B."/>
            <person name="Sproer C."/>
        </authorList>
    </citation>
    <scope>NUCLEOTIDE SEQUENCE [LARGE SCALE GENOMIC DNA]</scope>
    <source>
        <strain evidence="3">ST-NAGAB-D1</strain>
    </source>
</reference>
<feature type="transmembrane region" description="Helical" evidence="1">
    <location>
        <begin position="88"/>
        <end position="107"/>
    </location>
</feature>
<dbReference type="KEGG" id="alus:STSP2_00170"/>
<keyword evidence="3" id="KW-1185">Reference proteome</keyword>
<feature type="transmembrane region" description="Helical" evidence="1">
    <location>
        <begin position="113"/>
        <end position="131"/>
    </location>
</feature>
<dbReference type="RefSeq" id="WP_146658946.1">
    <property type="nucleotide sequence ID" value="NZ_CP019791.1"/>
</dbReference>
<feature type="transmembrane region" description="Helical" evidence="1">
    <location>
        <begin position="56"/>
        <end position="76"/>
    </location>
</feature>
<keyword evidence="1" id="KW-1133">Transmembrane helix</keyword>
<evidence type="ECO:0000256" key="1">
    <source>
        <dbReference type="SAM" id="Phobius"/>
    </source>
</evidence>
<dbReference type="OrthoDB" id="9813655at2"/>